<organism evidence="4 5">
    <name type="scientific">Jejudonia soesokkakensis</name>
    <dbReference type="NCBI Taxonomy" id="1323432"/>
    <lineage>
        <taxon>Bacteria</taxon>
        <taxon>Pseudomonadati</taxon>
        <taxon>Bacteroidota</taxon>
        <taxon>Flavobacteriia</taxon>
        <taxon>Flavobacteriales</taxon>
        <taxon>Flavobacteriaceae</taxon>
        <taxon>Jejudonia</taxon>
    </lineage>
</organism>
<dbReference type="Pfam" id="PF13432">
    <property type="entry name" value="TPR_16"/>
    <property type="match status" value="1"/>
</dbReference>
<evidence type="ECO:0000313" key="4">
    <source>
        <dbReference type="EMBL" id="MFC7356106.1"/>
    </source>
</evidence>
<dbReference type="SMART" id="SM00028">
    <property type="entry name" value="TPR"/>
    <property type="match status" value="6"/>
</dbReference>
<comment type="caution">
    <text evidence="4">The sequence shown here is derived from an EMBL/GenBank/DDBJ whole genome shotgun (WGS) entry which is preliminary data.</text>
</comment>
<dbReference type="EMBL" id="JBHTBN010000001">
    <property type="protein sequence ID" value="MFC7356106.1"/>
    <property type="molecule type" value="Genomic_DNA"/>
</dbReference>
<dbReference type="InterPro" id="IPR011990">
    <property type="entry name" value="TPR-like_helical_dom_sf"/>
</dbReference>
<dbReference type="SUPFAM" id="SSF48452">
    <property type="entry name" value="TPR-like"/>
    <property type="match status" value="1"/>
</dbReference>
<feature type="repeat" description="TPR" evidence="3">
    <location>
        <begin position="82"/>
        <end position="115"/>
    </location>
</feature>
<dbReference type="Proteomes" id="UP001596415">
    <property type="component" value="Unassembled WGS sequence"/>
</dbReference>
<dbReference type="InterPro" id="IPR019734">
    <property type="entry name" value="TPR_rpt"/>
</dbReference>
<feature type="repeat" description="TPR" evidence="3">
    <location>
        <begin position="320"/>
        <end position="353"/>
    </location>
</feature>
<name>A0ABW2MTH7_9FLAO</name>
<dbReference type="PANTHER" id="PTHR44943:SF8">
    <property type="entry name" value="TPR REPEAT-CONTAINING PROTEIN MJ0263"/>
    <property type="match status" value="1"/>
</dbReference>
<keyword evidence="2 3" id="KW-0802">TPR repeat</keyword>
<keyword evidence="5" id="KW-1185">Reference proteome</keyword>
<dbReference type="SUPFAM" id="SSF81901">
    <property type="entry name" value="HCP-like"/>
    <property type="match status" value="1"/>
</dbReference>
<dbReference type="PROSITE" id="PS50005">
    <property type="entry name" value="TPR"/>
    <property type="match status" value="2"/>
</dbReference>
<sequence>MKQIVLFTLFFFGIGFSGHTLYAQDEEDNSAQINEDLGEVTDAFQEHFFEALKQKGIENYELALEALQKAEKAVKQDPKQKAVIYFEMGKNLASLNRYDEAEANFLRVLETQNNQMDVLEALYDVYYEQSDYEKAIPLVIQLSKIDIDYKEDLANLYSRTKQYDEAIKVLDELDETLGESNYRDALRTNIYRLTGNKEGEIAKLEEKVDNNSKNERDYLNLIYLYSQDGDTKKAFETAKELLKNNPSSQLVHLSLYKFYLDEGNTTEALKSINKVFASTNIETEDKYKLLSDFIQFVTKNPSFEPQLEQLITDFSGEANGNLYEKIGAYFIAKGNKEKALAFYEKGAQKDDDNFSLLRNTMLLQVEMGKYEEVIALSTKSLEIFPAQPILYLLNGVAHNNLSKSEDAIEILEAGLDFLFDNPVMEKDFYEQLKIAYTAKGDPKNSKKYADKAAAIILTN</sequence>
<dbReference type="InterPro" id="IPR051685">
    <property type="entry name" value="Ycf3/AcsC/BcsC/TPR_MFPF"/>
</dbReference>
<dbReference type="Gene3D" id="1.25.40.10">
    <property type="entry name" value="Tetratricopeptide repeat domain"/>
    <property type="match status" value="3"/>
</dbReference>
<gene>
    <name evidence="4" type="ORF">ACFQO1_00275</name>
</gene>
<protein>
    <submittedName>
        <fullName evidence="4">Tetratricopeptide repeat protein</fullName>
    </submittedName>
</protein>
<proteinExistence type="predicted"/>
<accession>A0ABW2MTH7</accession>
<keyword evidence="1" id="KW-0677">Repeat</keyword>
<dbReference type="Pfam" id="PF13181">
    <property type="entry name" value="TPR_8"/>
    <property type="match status" value="1"/>
</dbReference>
<evidence type="ECO:0000256" key="3">
    <source>
        <dbReference type="PROSITE-ProRule" id="PRU00339"/>
    </source>
</evidence>
<evidence type="ECO:0000256" key="2">
    <source>
        <dbReference type="ARBA" id="ARBA00022803"/>
    </source>
</evidence>
<dbReference type="RefSeq" id="WP_380215531.1">
    <property type="nucleotide sequence ID" value="NZ_JBHTBN010000001.1"/>
</dbReference>
<evidence type="ECO:0000256" key="1">
    <source>
        <dbReference type="ARBA" id="ARBA00022737"/>
    </source>
</evidence>
<reference evidence="5" key="1">
    <citation type="journal article" date="2019" name="Int. J. Syst. Evol. Microbiol.">
        <title>The Global Catalogue of Microorganisms (GCM) 10K type strain sequencing project: providing services to taxonomists for standard genome sequencing and annotation.</title>
        <authorList>
            <consortium name="The Broad Institute Genomics Platform"/>
            <consortium name="The Broad Institute Genome Sequencing Center for Infectious Disease"/>
            <person name="Wu L."/>
            <person name="Ma J."/>
        </authorList>
    </citation>
    <scope>NUCLEOTIDE SEQUENCE [LARGE SCALE GENOMIC DNA]</scope>
    <source>
        <strain evidence="5">CGMCC 1.16306</strain>
    </source>
</reference>
<dbReference type="PANTHER" id="PTHR44943">
    <property type="entry name" value="CELLULOSE SYNTHASE OPERON PROTEIN C"/>
    <property type="match status" value="1"/>
</dbReference>
<evidence type="ECO:0000313" key="5">
    <source>
        <dbReference type="Proteomes" id="UP001596415"/>
    </source>
</evidence>